<dbReference type="AlphaFoldDB" id="A0A4R1AQZ6"/>
<dbReference type="InterPro" id="IPR025436">
    <property type="entry name" value="DUF4179"/>
</dbReference>
<keyword evidence="1" id="KW-0812">Transmembrane</keyword>
<proteinExistence type="predicted"/>
<keyword evidence="1" id="KW-0472">Membrane</keyword>
<evidence type="ECO:0000313" key="5">
    <source>
        <dbReference type="Proteomes" id="UP000293846"/>
    </source>
</evidence>
<dbReference type="InterPro" id="IPR040680">
    <property type="entry name" value="DUF5643"/>
</dbReference>
<organism evidence="4 5">
    <name type="scientific">Cytobacillus praedii</name>
    <dbReference type="NCBI Taxonomy" id="1742358"/>
    <lineage>
        <taxon>Bacteria</taxon>
        <taxon>Bacillati</taxon>
        <taxon>Bacillota</taxon>
        <taxon>Bacilli</taxon>
        <taxon>Bacillales</taxon>
        <taxon>Bacillaceae</taxon>
        <taxon>Cytobacillus</taxon>
    </lineage>
</organism>
<dbReference type="Gene3D" id="2.60.40.1640">
    <property type="entry name" value="Conserved domain protein"/>
    <property type="match status" value="1"/>
</dbReference>
<dbReference type="EMBL" id="SJTH01000035">
    <property type="protein sequence ID" value="TCJ02305.1"/>
    <property type="molecule type" value="Genomic_DNA"/>
</dbReference>
<dbReference type="Proteomes" id="UP000293846">
    <property type="component" value="Unassembled WGS sequence"/>
</dbReference>
<dbReference type="STRING" id="1742358.GCA_001439605_02624"/>
<evidence type="ECO:0000259" key="3">
    <source>
        <dbReference type="Pfam" id="PF18705"/>
    </source>
</evidence>
<dbReference type="RefSeq" id="WP_131237918.1">
    <property type="nucleotide sequence ID" value="NZ_CP183326.1"/>
</dbReference>
<feature type="domain" description="DUF5643" evidence="3">
    <location>
        <begin position="231"/>
        <end position="336"/>
    </location>
</feature>
<feature type="transmembrane region" description="Helical" evidence="1">
    <location>
        <begin position="52"/>
        <end position="74"/>
    </location>
</feature>
<evidence type="ECO:0000313" key="4">
    <source>
        <dbReference type="EMBL" id="TCJ02305.1"/>
    </source>
</evidence>
<keyword evidence="1" id="KW-1133">Transmembrane helix</keyword>
<feature type="domain" description="DUF4179" evidence="2">
    <location>
        <begin position="43"/>
        <end position="134"/>
    </location>
</feature>
<dbReference type="Gene3D" id="2.60.40.1630">
    <property type="entry name" value="bacillus anthracis domain"/>
    <property type="match status" value="1"/>
</dbReference>
<name>A0A4R1AQZ6_9BACI</name>
<accession>A0A4R1AQZ6</accession>
<dbReference type="Pfam" id="PF18705">
    <property type="entry name" value="DUF5643"/>
    <property type="match status" value="1"/>
</dbReference>
<comment type="caution">
    <text evidence="4">The sequence shown here is derived from an EMBL/GenBank/DDBJ whole genome shotgun (WGS) entry which is preliminary data.</text>
</comment>
<protein>
    <submittedName>
        <fullName evidence="4">DUF4179 domain-containing protein</fullName>
    </submittedName>
</protein>
<gene>
    <name evidence="4" type="ORF">E0Y62_19900</name>
</gene>
<evidence type="ECO:0000256" key="1">
    <source>
        <dbReference type="SAM" id="Phobius"/>
    </source>
</evidence>
<reference evidence="4 5" key="1">
    <citation type="submission" date="2019-03" db="EMBL/GenBank/DDBJ databases">
        <authorList>
            <person name="Jensen L."/>
            <person name="Storgaard J."/>
            <person name="Sulaj E."/>
            <person name="Schramm A."/>
            <person name="Marshall I.P.G."/>
        </authorList>
    </citation>
    <scope>NUCLEOTIDE SEQUENCE [LARGE SCALE GENOMIC DNA]</scope>
    <source>
        <strain evidence="4 5">2017H2G3</strain>
    </source>
</reference>
<evidence type="ECO:0000259" key="2">
    <source>
        <dbReference type="Pfam" id="PF13786"/>
    </source>
</evidence>
<keyword evidence="5" id="KW-1185">Reference proteome</keyword>
<dbReference type="OrthoDB" id="2541898at2"/>
<dbReference type="Pfam" id="PF13786">
    <property type="entry name" value="DUF4179"/>
    <property type="match status" value="1"/>
</dbReference>
<sequence>MKDIYELLNDIDIDETEYEEIEIDELEKARVKKALRKSIRQEKKVKGWKKNVAAAAILCGLSVTAIGLTMPAYAGSIPVIGDIFRFLDNGRTGLYDDYKEYSTEINMTDDSNGIKVTLNDAIFDGKTISLTYSIVSEHDLGDNPIIEDSLDIKGVGSQSGSARISKVDDHQYVGIVTASNLDRDQVDRAKIKWEIDRITLPDQQFKEINGSWKFALALEATERKDVISEGSSELKGVKVNIGKISFTPMSFIVYYDQIISKEVSNKWHAVDVEIEIRDDLGNLYTGEGNGGSGDGYNMSWSKTFEKLDEHASKLFITPHIMFREHTAENFGSVEMTNDGPKEIPIPEKPGKGKEEFVLEDIVIELEK</sequence>